<dbReference type="Proteomes" id="UP000184096">
    <property type="component" value="Chromosome I"/>
</dbReference>
<dbReference type="Pfam" id="PF04392">
    <property type="entry name" value="ABC_sub_bind"/>
    <property type="match status" value="1"/>
</dbReference>
<evidence type="ECO:0000313" key="2">
    <source>
        <dbReference type="Proteomes" id="UP000184096"/>
    </source>
</evidence>
<dbReference type="EMBL" id="LT670849">
    <property type="protein sequence ID" value="SHN81075.1"/>
    <property type="molecule type" value="Genomic_DNA"/>
</dbReference>
<dbReference type="CDD" id="cd06325">
    <property type="entry name" value="PBP1_ABC_unchar_transporter"/>
    <property type="match status" value="1"/>
</dbReference>
<organism evidence="1 2">
    <name type="scientific">Bradyrhizobium erythrophlei</name>
    <dbReference type="NCBI Taxonomy" id="1437360"/>
    <lineage>
        <taxon>Bacteria</taxon>
        <taxon>Pseudomonadati</taxon>
        <taxon>Pseudomonadota</taxon>
        <taxon>Alphaproteobacteria</taxon>
        <taxon>Hyphomicrobiales</taxon>
        <taxon>Nitrobacteraceae</taxon>
        <taxon>Bradyrhizobium</taxon>
    </lineage>
</organism>
<dbReference type="Gene3D" id="3.40.50.2300">
    <property type="match status" value="2"/>
</dbReference>
<evidence type="ECO:0000313" key="1">
    <source>
        <dbReference type="EMBL" id="SHN81075.1"/>
    </source>
</evidence>
<dbReference type="AlphaFoldDB" id="A0A1M7UDS2"/>
<dbReference type="PANTHER" id="PTHR35271:SF1">
    <property type="entry name" value="ABC TRANSPORTER, SUBSTRATE-BINDING LIPOPROTEIN"/>
    <property type="match status" value="1"/>
</dbReference>
<sequence>MKRREFIMLVGGATAAWPVTVRAQQSTMPVVGFLNAASPQGYPRPLSAFLKGLGEAGYVDGRNVVIQYRWAEGHNERLPAMAADLVQSQVTVIAATSTPAALAAKAATSSIPIVFETGGDPIRLGLVAGLNRPGGNVTGAASLAVEVTAKGLELLHELIPSARVIGLLINPNEPAAAEPQEREVLSAARTFALEVHVLNAGTERELDSIFAKLVALQASALVISAGAFFSSHSKQLAELAVRHAIPTIHTAREFATAGGLLSYGSDITDSYRLAGIYTGRILKGEKPADLPVQQATKVELIINLKTAKALGISVPLPILGRADEVIE</sequence>
<gene>
    <name evidence="1" type="ORF">SAMN05444170_4605</name>
</gene>
<proteinExistence type="predicted"/>
<protein>
    <submittedName>
        <fullName evidence="1">Putative ABC transport system substrate-binding protein</fullName>
    </submittedName>
</protein>
<dbReference type="PANTHER" id="PTHR35271">
    <property type="entry name" value="ABC TRANSPORTER, SUBSTRATE-BINDING LIPOPROTEIN-RELATED"/>
    <property type="match status" value="1"/>
</dbReference>
<name>A0A1M7UDS2_9BRAD</name>
<dbReference type="RefSeq" id="WP_072821284.1">
    <property type="nucleotide sequence ID" value="NZ_LT670849.1"/>
</dbReference>
<dbReference type="OrthoDB" id="7342842at2"/>
<keyword evidence="2" id="KW-1185">Reference proteome</keyword>
<dbReference type="InterPro" id="IPR007487">
    <property type="entry name" value="ABC_transpt-TYRBP-like"/>
</dbReference>
<accession>A0A1M7UDS2</accession>
<reference evidence="2" key="1">
    <citation type="submission" date="2016-11" db="EMBL/GenBank/DDBJ databases">
        <authorList>
            <person name="Varghese N."/>
            <person name="Submissions S."/>
        </authorList>
    </citation>
    <scope>NUCLEOTIDE SEQUENCE [LARGE SCALE GENOMIC DNA]</scope>
    <source>
        <strain evidence="2">GAS401</strain>
    </source>
</reference>